<dbReference type="EMBL" id="BAABAF010000005">
    <property type="protein sequence ID" value="GAA3763393.1"/>
    <property type="molecule type" value="Genomic_DNA"/>
</dbReference>
<dbReference type="Proteomes" id="UP001500540">
    <property type="component" value="Unassembled WGS sequence"/>
</dbReference>
<comment type="caution">
    <text evidence="2">The sequence shown here is derived from an EMBL/GenBank/DDBJ whole genome shotgun (WGS) entry which is preliminary data.</text>
</comment>
<evidence type="ECO:0000256" key="1">
    <source>
        <dbReference type="SAM" id="Phobius"/>
    </source>
</evidence>
<keyword evidence="1" id="KW-0472">Membrane</keyword>
<keyword evidence="1" id="KW-1133">Transmembrane helix</keyword>
<keyword evidence="1" id="KW-0812">Transmembrane</keyword>
<protein>
    <submittedName>
        <fullName evidence="2">Uncharacterized protein</fullName>
    </submittedName>
</protein>
<dbReference type="RefSeq" id="WP_344782117.1">
    <property type="nucleotide sequence ID" value="NZ_BAABAF010000005.1"/>
</dbReference>
<organism evidence="2 3">
    <name type="scientific">Microbacterium kribbense</name>
    <dbReference type="NCBI Taxonomy" id="433645"/>
    <lineage>
        <taxon>Bacteria</taxon>
        <taxon>Bacillati</taxon>
        <taxon>Actinomycetota</taxon>
        <taxon>Actinomycetes</taxon>
        <taxon>Micrococcales</taxon>
        <taxon>Microbacteriaceae</taxon>
        <taxon>Microbacterium</taxon>
    </lineage>
</organism>
<gene>
    <name evidence="2" type="ORF">GCM10022240_14720</name>
</gene>
<evidence type="ECO:0000313" key="3">
    <source>
        <dbReference type="Proteomes" id="UP001500540"/>
    </source>
</evidence>
<evidence type="ECO:0000313" key="2">
    <source>
        <dbReference type="EMBL" id="GAA3763393.1"/>
    </source>
</evidence>
<proteinExistence type="predicted"/>
<accession>A0ABP7GKK1</accession>
<name>A0ABP7GKK1_9MICO</name>
<reference evidence="3" key="1">
    <citation type="journal article" date="2019" name="Int. J. Syst. Evol. Microbiol.">
        <title>The Global Catalogue of Microorganisms (GCM) 10K type strain sequencing project: providing services to taxonomists for standard genome sequencing and annotation.</title>
        <authorList>
            <consortium name="The Broad Institute Genomics Platform"/>
            <consortium name="The Broad Institute Genome Sequencing Center for Infectious Disease"/>
            <person name="Wu L."/>
            <person name="Ma J."/>
        </authorList>
    </citation>
    <scope>NUCLEOTIDE SEQUENCE [LARGE SCALE GENOMIC DNA]</scope>
    <source>
        <strain evidence="3">JCM 16950</strain>
    </source>
</reference>
<feature type="transmembrane region" description="Helical" evidence="1">
    <location>
        <begin position="27"/>
        <end position="45"/>
    </location>
</feature>
<keyword evidence="3" id="KW-1185">Reference proteome</keyword>
<sequence>MFILCFLLFIAGFACFGYAPFVPGWESVVFVLGLLLVSSAIGIPMHHNRHEHKTDQLP</sequence>